<keyword evidence="3" id="KW-0328">Glycosyltransferase</keyword>
<feature type="transmembrane region" description="Helical" evidence="8">
    <location>
        <begin position="403"/>
        <end position="422"/>
    </location>
</feature>
<evidence type="ECO:0000256" key="3">
    <source>
        <dbReference type="ARBA" id="ARBA00022676"/>
    </source>
</evidence>
<feature type="transmembrane region" description="Helical" evidence="8">
    <location>
        <begin position="291"/>
        <end position="308"/>
    </location>
</feature>
<keyword evidence="4 10" id="KW-0808">Transferase</keyword>
<evidence type="ECO:0000256" key="2">
    <source>
        <dbReference type="ARBA" id="ARBA00022475"/>
    </source>
</evidence>
<dbReference type="InterPro" id="IPR038731">
    <property type="entry name" value="RgtA/B/C-like"/>
</dbReference>
<feature type="transmembrane region" description="Helical" evidence="8">
    <location>
        <begin position="7"/>
        <end position="25"/>
    </location>
</feature>
<dbReference type="Pfam" id="PF13231">
    <property type="entry name" value="PMT_2"/>
    <property type="match status" value="1"/>
</dbReference>
<evidence type="ECO:0000256" key="5">
    <source>
        <dbReference type="ARBA" id="ARBA00022692"/>
    </source>
</evidence>
<dbReference type="InterPro" id="IPR050297">
    <property type="entry name" value="LipidA_mod_glycosyltrf_83"/>
</dbReference>
<feature type="transmembrane region" description="Helical" evidence="8">
    <location>
        <begin position="138"/>
        <end position="154"/>
    </location>
</feature>
<dbReference type="Proteomes" id="UP000593605">
    <property type="component" value="Chromosome"/>
</dbReference>
<gene>
    <name evidence="10" type="ORF">IMZ16_10245</name>
</gene>
<dbReference type="GO" id="GO:0016763">
    <property type="term" value="F:pentosyltransferase activity"/>
    <property type="evidence" value="ECO:0007669"/>
    <property type="project" value="TreeGrafter"/>
</dbReference>
<dbReference type="AlphaFoldDB" id="A0A7M1T3Y4"/>
<protein>
    <submittedName>
        <fullName evidence="10">Glycosyltransferase family 39 protein</fullName>
    </submittedName>
</protein>
<organism evidence="10 11">
    <name type="scientific">Cruoricaptor ignavus</name>
    <dbReference type="NCBI Taxonomy" id="1118202"/>
    <lineage>
        <taxon>Bacteria</taxon>
        <taxon>Pseudomonadati</taxon>
        <taxon>Bacteroidota</taxon>
        <taxon>Flavobacteriia</taxon>
        <taxon>Flavobacteriales</taxon>
        <taxon>Weeksellaceae</taxon>
        <taxon>Cruoricaptor</taxon>
    </lineage>
</organism>
<feature type="transmembrane region" description="Helical" evidence="8">
    <location>
        <begin position="114"/>
        <end position="131"/>
    </location>
</feature>
<sequence>MELKGEKFFWFLLLLVFAASLYHLGGWGVTETSEARYAEIPREMLEAGDWIYPRYLGILHFDKPPMTYWITMLSYKIFGISEFSARFPLQLAFLLQIFIVYKLSELLFKEKDTALQSAICYASLPLVLMSVRNLTTDAYLNTFTLLTVYFYALYRKSHRIPWLLAASVSLGLGVLTKGPFAFIVPVCALYPVNKAFPAPDLWRRHWLAVVFCGILAAAVGGSWFLYLIRQSPEFYNFFIREQFIDRVSNADSLKRSEPFWYYFAFLPLLIFPCLGLLLHWIFNVRKKPSEANRLGFFTVLLPLIIFSLSSSKLVLYILSVSPFIAVCLGKIFSGMGSKSLSRVFVFNAAFAVLLYLVLILLSFNAIPNLNFSVNVPMIAWLVFAGIFLAVALKLFLQKKLSITMLMLFLPLIIIPLSTNYLSQIETEIGSPKPVSEFIKKEKPHSSVLAWNRVYNSVAFDLKKQIYSIKYENYTLNRETRFQPDDSWKESLLDINTPEGQQQVRSLLGGDCVFIHLKREKIPEEHGWILAELPQEKEFGKYIIRYR</sequence>
<dbReference type="GO" id="GO:0010041">
    <property type="term" value="P:response to iron(III) ion"/>
    <property type="evidence" value="ECO:0007669"/>
    <property type="project" value="TreeGrafter"/>
</dbReference>
<evidence type="ECO:0000256" key="4">
    <source>
        <dbReference type="ARBA" id="ARBA00022679"/>
    </source>
</evidence>
<evidence type="ECO:0000313" key="10">
    <source>
        <dbReference type="EMBL" id="QOR73864.1"/>
    </source>
</evidence>
<keyword evidence="2" id="KW-1003">Cell membrane</keyword>
<feature type="transmembrane region" description="Helical" evidence="8">
    <location>
        <begin position="378"/>
        <end position="396"/>
    </location>
</feature>
<dbReference type="EMBL" id="CP063145">
    <property type="protein sequence ID" value="QOR73864.1"/>
    <property type="molecule type" value="Genomic_DNA"/>
</dbReference>
<evidence type="ECO:0000256" key="7">
    <source>
        <dbReference type="ARBA" id="ARBA00023136"/>
    </source>
</evidence>
<feature type="domain" description="Glycosyltransferase RgtA/B/C/D-like" evidence="9">
    <location>
        <begin position="62"/>
        <end position="215"/>
    </location>
</feature>
<feature type="transmembrane region" description="Helical" evidence="8">
    <location>
        <begin position="160"/>
        <end position="193"/>
    </location>
</feature>
<evidence type="ECO:0000256" key="8">
    <source>
        <dbReference type="SAM" id="Phobius"/>
    </source>
</evidence>
<proteinExistence type="predicted"/>
<dbReference type="GO" id="GO:0009103">
    <property type="term" value="P:lipopolysaccharide biosynthetic process"/>
    <property type="evidence" value="ECO:0007669"/>
    <property type="project" value="TreeGrafter"/>
</dbReference>
<keyword evidence="7 8" id="KW-0472">Membrane</keyword>
<feature type="transmembrane region" description="Helical" evidence="8">
    <location>
        <begin position="259"/>
        <end position="282"/>
    </location>
</feature>
<feature type="transmembrane region" description="Helical" evidence="8">
    <location>
        <begin position="344"/>
        <end position="366"/>
    </location>
</feature>
<dbReference type="PANTHER" id="PTHR33908">
    <property type="entry name" value="MANNOSYLTRANSFERASE YKCB-RELATED"/>
    <property type="match status" value="1"/>
</dbReference>
<dbReference type="PANTHER" id="PTHR33908:SF3">
    <property type="entry name" value="UNDECAPRENYL PHOSPHATE-ALPHA-4-AMINO-4-DEOXY-L-ARABINOSE ARABINOSYL TRANSFERASE"/>
    <property type="match status" value="1"/>
</dbReference>
<reference evidence="10 11" key="1">
    <citation type="submission" date="2020-10" db="EMBL/GenBank/DDBJ databases">
        <title>Complete genome of Cruoricapor ignavus strain M1214 isolated from the blood culture of a febrile patient.</title>
        <authorList>
            <person name="Guglielmino C.J.D."/>
        </authorList>
    </citation>
    <scope>NUCLEOTIDE SEQUENCE [LARGE SCALE GENOMIC DNA]</scope>
    <source>
        <strain evidence="10 11">M1214</strain>
    </source>
</reference>
<evidence type="ECO:0000256" key="1">
    <source>
        <dbReference type="ARBA" id="ARBA00004651"/>
    </source>
</evidence>
<feature type="transmembrane region" description="Helical" evidence="8">
    <location>
        <begin position="205"/>
        <end position="228"/>
    </location>
</feature>
<name>A0A7M1T3Y4_9FLAO</name>
<evidence type="ECO:0000313" key="11">
    <source>
        <dbReference type="Proteomes" id="UP000593605"/>
    </source>
</evidence>
<accession>A0A7M1T3Y4</accession>
<evidence type="ECO:0000256" key="6">
    <source>
        <dbReference type="ARBA" id="ARBA00022989"/>
    </source>
</evidence>
<dbReference type="RefSeq" id="WP_193439956.1">
    <property type="nucleotide sequence ID" value="NZ_CP063145.1"/>
</dbReference>
<dbReference type="KEGG" id="civ:IMZ16_10245"/>
<feature type="transmembrane region" description="Helical" evidence="8">
    <location>
        <begin position="314"/>
        <end position="332"/>
    </location>
</feature>
<keyword evidence="5 8" id="KW-0812">Transmembrane</keyword>
<dbReference type="GO" id="GO:0005886">
    <property type="term" value="C:plasma membrane"/>
    <property type="evidence" value="ECO:0007669"/>
    <property type="project" value="UniProtKB-SubCell"/>
</dbReference>
<evidence type="ECO:0000259" key="9">
    <source>
        <dbReference type="Pfam" id="PF13231"/>
    </source>
</evidence>
<keyword evidence="6 8" id="KW-1133">Transmembrane helix</keyword>
<comment type="subcellular location">
    <subcellularLocation>
        <location evidence="1">Cell membrane</location>
        <topology evidence="1">Multi-pass membrane protein</topology>
    </subcellularLocation>
</comment>